<dbReference type="Proteomes" id="UP001195769">
    <property type="component" value="Unassembled WGS sequence"/>
</dbReference>
<evidence type="ECO:0000313" key="2">
    <source>
        <dbReference type="Proteomes" id="UP001195769"/>
    </source>
</evidence>
<name>A0AAD4EG75_9AGAM</name>
<evidence type="ECO:0000313" key="1">
    <source>
        <dbReference type="EMBL" id="KAG1905680.1"/>
    </source>
</evidence>
<dbReference type="EMBL" id="JABBWK010000006">
    <property type="protein sequence ID" value="KAG1905680.1"/>
    <property type="molecule type" value="Genomic_DNA"/>
</dbReference>
<dbReference type="GeneID" id="64668725"/>
<comment type="caution">
    <text evidence="1">The sequence shown here is derived from an EMBL/GenBank/DDBJ whole genome shotgun (WGS) entry which is preliminary data.</text>
</comment>
<dbReference type="RefSeq" id="XP_041231255.1">
    <property type="nucleotide sequence ID" value="XM_041374427.1"/>
</dbReference>
<accession>A0AAD4EG75</accession>
<protein>
    <submittedName>
        <fullName evidence="1">Uncharacterized protein</fullName>
    </submittedName>
</protein>
<dbReference type="AlphaFoldDB" id="A0AAD4EG75"/>
<organism evidence="1 2">
    <name type="scientific">Suillus fuscotomentosus</name>
    <dbReference type="NCBI Taxonomy" id="1912939"/>
    <lineage>
        <taxon>Eukaryota</taxon>
        <taxon>Fungi</taxon>
        <taxon>Dikarya</taxon>
        <taxon>Basidiomycota</taxon>
        <taxon>Agaricomycotina</taxon>
        <taxon>Agaricomycetes</taxon>
        <taxon>Agaricomycetidae</taxon>
        <taxon>Boletales</taxon>
        <taxon>Suillineae</taxon>
        <taxon>Suillaceae</taxon>
        <taxon>Suillus</taxon>
    </lineage>
</organism>
<reference evidence="1" key="1">
    <citation type="journal article" date="2020" name="New Phytol.">
        <title>Comparative genomics reveals dynamic genome evolution in host specialist ectomycorrhizal fungi.</title>
        <authorList>
            <person name="Lofgren L.A."/>
            <person name="Nguyen N.H."/>
            <person name="Vilgalys R."/>
            <person name="Ruytinx J."/>
            <person name="Liao H.L."/>
            <person name="Branco S."/>
            <person name="Kuo A."/>
            <person name="LaButti K."/>
            <person name="Lipzen A."/>
            <person name="Andreopoulos W."/>
            <person name="Pangilinan J."/>
            <person name="Riley R."/>
            <person name="Hundley H."/>
            <person name="Na H."/>
            <person name="Barry K."/>
            <person name="Grigoriev I.V."/>
            <person name="Stajich J.E."/>
            <person name="Kennedy P.G."/>
        </authorList>
    </citation>
    <scope>NUCLEOTIDE SEQUENCE</scope>
    <source>
        <strain evidence="1">FC203</strain>
    </source>
</reference>
<keyword evidence="2" id="KW-1185">Reference proteome</keyword>
<sequence>MAWRAPDNLRFYMQEARLVSINWNSSQPSVDAALHALPRRYRKLRAIHPLRLALFNQYCQDCTRTEDFVPCVSLGEEDEDKETGERFTVPCPPFYQVPSISLARADSLKRLFTWIDLLPLETVRRAVHLLYPETKAWSFASDADDPDHTIFKCITWSQLVDHDDERHCRNAMSIFIQPPWVLSGRDLDLFCKRQSVWTANDFEAFAANVCRQFFGSSSSPWHAHPTTAHERLWYKLWDCCITRSCPWFVVSTYTHWVFGVFSNGWTAAFVSPVYSHDSHDPSVLQLLLFWLCSAMGLPGGWVVPEVRIEPAYPSHHLTASVSDLAVTDKSIFTLWDGDD</sequence>
<gene>
    <name evidence="1" type="ORF">F5891DRAFT_942488</name>
</gene>
<proteinExistence type="predicted"/>